<evidence type="ECO:0000313" key="2">
    <source>
        <dbReference type="Proteomes" id="UP001314181"/>
    </source>
</evidence>
<dbReference type="Proteomes" id="UP001314181">
    <property type="component" value="Unassembled WGS sequence"/>
</dbReference>
<dbReference type="EMBL" id="CAWVOK010000022">
    <property type="protein sequence ID" value="CAK8163066.1"/>
    <property type="molecule type" value="Genomic_DNA"/>
</dbReference>
<dbReference type="EC" id="2.1.1.266" evidence="1"/>
<dbReference type="RefSeq" id="WP_338364052.1">
    <property type="nucleotide sequence ID" value="NZ_CAWVOK010000022.1"/>
</dbReference>
<dbReference type="Pfam" id="PF04378">
    <property type="entry name" value="RsmJ"/>
    <property type="match status" value="1"/>
</dbReference>
<dbReference type="PANTHER" id="PTHR37426">
    <property type="entry name" value="RIBOSOMAL RNA LARGE SUBUNIT METHYLTRANSFERASE J"/>
    <property type="match status" value="1"/>
</dbReference>
<keyword evidence="1" id="KW-0489">Methyltransferase</keyword>
<name>A0ABM9N857_9RICK</name>
<evidence type="ECO:0000313" key="1">
    <source>
        <dbReference type="EMBL" id="CAK8163066.1"/>
    </source>
</evidence>
<dbReference type="GO" id="GO:0036307">
    <property type="term" value="F:23S rRNA (adenine(2030)-N(6))-methyltransferase activity"/>
    <property type="evidence" value="ECO:0007669"/>
    <property type="project" value="UniProtKB-EC"/>
</dbReference>
<keyword evidence="1" id="KW-0808">Transferase</keyword>
<dbReference type="SUPFAM" id="SSF53335">
    <property type="entry name" value="S-adenosyl-L-methionine-dependent methyltransferases"/>
    <property type="match status" value="1"/>
</dbReference>
<keyword evidence="2" id="KW-1185">Reference proteome</keyword>
<dbReference type="InterPro" id="IPR029063">
    <property type="entry name" value="SAM-dependent_MTases_sf"/>
</dbReference>
<proteinExistence type="predicted"/>
<dbReference type="Gene3D" id="3.40.50.150">
    <property type="entry name" value="Vaccinia Virus protein VP39"/>
    <property type="match status" value="1"/>
</dbReference>
<reference evidence="1 2" key="1">
    <citation type="submission" date="2024-01" db="EMBL/GenBank/DDBJ databases">
        <authorList>
            <person name="Kunselman E."/>
        </authorList>
    </citation>
    <scope>NUCLEOTIDE SEQUENCE [LARGE SCALE GENOMIC DNA]</scope>
    <source>
        <strain evidence="1">2 abalone samples</strain>
    </source>
</reference>
<accession>A0ABM9N857</accession>
<dbReference type="InterPro" id="IPR007473">
    <property type="entry name" value="RlmJ"/>
</dbReference>
<gene>
    <name evidence="1" type="ORF">CAXC1_20013</name>
</gene>
<sequence length="260" mass="29519">MLSYQHIYHAGCPADVHKHMALSIILSMSVDQYDLITYIDTHSGRGRYNIASAAALKTGEASFGVLRIMDCLNDFPVVSYAKILLDSKKKFGINYYPGSPMIARFLLRKMDVLHCIEAHPREYISLEKFARKHNIFTHYADSYSLAPEIISKAKGLSIVLIDPSYEVKIEYKACSNFIKSLSNKYKNTIILCWVPILSSAMHKVFLYDLSDTDGLWKQEVLFNIPYKMLGSMLLCLNAPTFITDNLNDLQEVMQKNVLGV</sequence>
<dbReference type="PANTHER" id="PTHR37426:SF1">
    <property type="entry name" value="RIBOSOMAL RNA LARGE SUBUNIT METHYLTRANSFERASE J"/>
    <property type="match status" value="1"/>
</dbReference>
<protein>
    <submittedName>
        <fullName evidence="1">23S rRNA (Adenine2030-N6)-methyltransferase</fullName>
        <ecNumber evidence="1">2.1.1.266</ecNumber>
    </submittedName>
</protein>
<organism evidence="1 2">
    <name type="scientific">Candidatus Xenohaliotis californiensis</name>
    <dbReference type="NCBI Taxonomy" id="84677"/>
    <lineage>
        <taxon>Bacteria</taxon>
        <taxon>Pseudomonadati</taxon>
        <taxon>Pseudomonadota</taxon>
        <taxon>Alphaproteobacteria</taxon>
        <taxon>Rickettsiales</taxon>
        <taxon>Anaplasmataceae</taxon>
        <taxon>Candidatus Xenohaliotis</taxon>
    </lineage>
</organism>
<comment type="caution">
    <text evidence="1">The sequence shown here is derived from an EMBL/GenBank/DDBJ whole genome shotgun (WGS) entry which is preliminary data.</text>
</comment>